<evidence type="ECO:0000313" key="2">
    <source>
        <dbReference type="EMBL" id="PIR69421.1"/>
    </source>
</evidence>
<dbReference type="Proteomes" id="UP000231503">
    <property type="component" value="Unassembled WGS sequence"/>
</dbReference>
<gene>
    <name evidence="2" type="ORF">COU47_03560</name>
</gene>
<feature type="transmembrane region" description="Helical" evidence="1">
    <location>
        <begin position="21"/>
        <end position="43"/>
    </location>
</feature>
<protein>
    <submittedName>
        <fullName evidence="2">Uncharacterized protein</fullName>
    </submittedName>
</protein>
<feature type="transmembrane region" description="Helical" evidence="1">
    <location>
        <begin position="176"/>
        <end position="198"/>
    </location>
</feature>
<accession>A0A2H0TCZ4</accession>
<reference evidence="3" key="1">
    <citation type="submission" date="2017-09" db="EMBL/GenBank/DDBJ databases">
        <title>Depth-based differentiation of microbial function through sediment-hosted aquifers and enrichment of novel symbionts in the deep terrestrial subsurface.</title>
        <authorList>
            <person name="Probst A.J."/>
            <person name="Ladd B."/>
            <person name="Jarett J.K."/>
            <person name="Geller-Mcgrath D.E."/>
            <person name="Sieber C.M.K."/>
            <person name="Emerson J.B."/>
            <person name="Anantharaman K."/>
            <person name="Thomas B.C."/>
            <person name="Malmstrom R."/>
            <person name="Stieglmeier M."/>
            <person name="Klingl A."/>
            <person name="Woyke T."/>
            <person name="Ryan C.M."/>
            <person name="Banfield J.F."/>
        </authorList>
    </citation>
    <scope>NUCLEOTIDE SEQUENCE [LARGE SCALE GENOMIC DNA]</scope>
</reference>
<feature type="transmembrane region" description="Helical" evidence="1">
    <location>
        <begin position="129"/>
        <end position="150"/>
    </location>
</feature>
<proteinExistence type="predicted"/>
<dbReference type="AlphaFoldDB" id="A0A2H0TCZ4"/>
<comment type="caution">
    <text evidence="2">The sequence shown here is derived from an EMBL/GenBank/DDBJ whole genome shotgun (WGS) entry which is preliminary data.</text>
</comment>
<evidence type="ECO:0000256" key="1">
    <source>
        <dbReference type="SAM" id="Phobius"/>
    </source>
</evidence>
<feature type="transmembrane region" description="Helical" evidence="1">
    <location>
        <begin position="74"/>
        <end position="90"/>
    </location>
</feature>
<feature type="transmembrane region" description="Helical" evidence="1">
    <location>
        <begin position="102"/>
        <end position="123"/>
    </location>
</feature>
<evidence type="ECO:0000313" key="3">
    <source>
        <dbReference type="Proteomes" id="UP000231503"/>
    </source>
</evidence>
<keyword evidence="1" id="KW-0812">Transmembrane</keyword>
<organism evidence="2 3">
    <name type="scientific">Candidatus Niyogibacteria bacterium CG10_big_fil_rev_8_21_14_0_10_46_36</name>
    <dbReference type="NCBI Taxonomy" id="1974726"/>
    <lineage>
        <taxon>Bacteria</taxon>
        <taxon>Candidatus Niyogiibacteriota</taxon>
    </lineage>
</organism>
<name>A0A2H0TCZ4_9BACT</name>
<keyword evidence="1" id="KW-0472">Membrane</keyword>
<dbReference type="EMBL" id="PFCO01000008">
    <property type="protein sequence ID" value="PIR69421.1"/>
    <property type="molecule type" value="Genomic_DNA"/>
</dbReference>
<keyword evidence="1" id="KW-1133">Transmembrane helix</keyword>
<sequence>MIWLERKKTKHEVCEMGNLKINMLFSIATLWFIFAVTVALVAFDIMPVPEKTLTLYASPAIAILMTTKKTAMDPMFLSAIIVGFSSGFALRDKDKRVQLMRGMQMILPAVSIATGFGIIDNIIHPSVTILPWVIFIGPVAIIVTAMYVVAEQYAGLVQEREKDYEKKSLRSTQIEIMLYQTGEALLIIAPLTSLPFLINHMT</sequence>